<name>A0A914M5T9_MELIC</name>
<dbReference type="Proteomes" id="UP000887563">
    <property type="component" value="Unplaced"/>
</dbReference>
<reference evidence="2" key="1">
    <citation type="submission" date="2022-11" db="UniProtKB">
        <authorList>
            <consortium name="WormBaseParasite"/>
        </authorList>
    </citation>
    <scope>IDENTIFICATION</scope>
</reference>
<proteinExistence type="predicted"/>
<sequence length="56" mass="6581">MATPEKFFESAKKLGYKSRIVDLNKVKKWEGKECENIENNDELLKQISYLQTYLPA</sequence>
<organism evidence="1 2">
    <name type="scientific">Meloidogyne incognita</name>
    <name type="common">Southern root-knot nematode worm</name>
    <name type="synonym">Oxyuris incognita</name>
    <dbReference type="NCBI Taxonomy" id="6306"/>
    <lineage>
        <taxon>Eukaryota</taxon>
        <taxon>Metazoa</taxon>
        <taxon>Ecdysozoa</taxon>
        <taxon>Nematoda</taxon>
        <taxon>Chromadorea</taxon>
        <taxon>Rhabditida</taxon>
        <taxon>Tylenchina</taxon>
        <taxon>Tylenchomorpha</taxon>
        <taxon>Tylenchoidea</taxon>
        <taxon>Meloidogynidae</taxon>
        <taxon>Meloidogyninae</taxon>
        <taxon>Meloidogyne</taxon>
        <taxon>Meloidogyne incognita group</taxon>
    </lineage>
</organism>
<keyword evidence="1" id="KW-1185">Reference proteome</keyword>
<protein>
    <submittedName>
        <fullName evidence="2">Uncharacterized protein</fullName>
    </submittedName>
</protein>
<accession>A0A914M5T9</accession>
<evidence type="ECO:0000313" key="2">
    <source>
        <dbReference type="WBParaSite" id="Minc3s01034g20056"/>
    </source>
</evidence>
<dbReference type="AlphaFoldDB" id="A0A914M5T9"/>
<evidence type="ECO:0000313" key="1">
    <source>
        <dbReference type="Proteomes" id="UP000887563"/>
    </source>
</evidence>
<dbReference type="WBParaSite" id="Minc3s01034g20056">
    <property type="protein sequence ID" value="Minc3s01034g20056"/>
    <property type="gene ID" value="Minc3s01034g20056"/>
</dbReference>